<sequence length="523" mass="56650">MPNEPRCCLARCDRMVNFNEAGVLDSTGEQVQPETKFQEKLQKLCTCPPQGIIAKVITNVAIGAVAWGLIWNFAGKESLPGGKLFGIVCLYFCSVIGGKIMELIKIPGLPPLPPFLGGFSPFHLGMLLAGFLIRNIKYVSEVIVIEVKWGVIFRNTALSIILCLAGLGLDPKALSKLKAVCFRLCTGPCIIEACSAAVISHFIMKFPWVWGLMLGFVLGAVSPAVVVLSMLMLQKQGLGVDQGIPTLLIAAASMDDIVAITGFNIFLGMAFSSGSTFRSIFRGLVEVVIGAGAGCLLGFFIRYFPSKDQKSIVWKRAFFVIGFSAFSLLSCKHFGLPGSGGLCVIVLSFLVGMACSDEKDLGQKAVQDIVTFAWQVFQPFLFGLIGAEISITNIGFETVVQVKQLSLICYRVLFGHYVFGFSGSNSGYVFVGDWLWFSLEGKVIYCTGMDPQSNCPDTAREYNDKKLEKYGLYIVTIAFLAILITAPAGAVIIRLAGPRLLRKTTKGNEDALAIDSFSSKETT</sequence>
<feature type="transmembrane region" description="Helical" evidence="6">
    <location>
        <begin position="279"/>
        <end position="301"/>
    </location>
</feature>
<feature type="transmembrane region" description="Helical" evidence="6">
    <location>
        <begin position="112"/>
        <end position="132"/>
    </location>
</feature>
<accession>A0AAW1BAH5</accession>
<feature type="transmembrane region" description="Helical" evidence="6">
    <location>
        <begin position="80"/>
        <end position="100"/>
    </location>
</feature>
<dbReference type="InterPro" id="IPR051843">
    <property type="entry name" value="CPA1_transporter"/>
</dbReference>
<dbReference type="Proteomes" id="UP001474421">
    <property type="component" value="Unassembled WGS sequence"/>
</dbReference>
<dbReference type="PANTHER" id="PTHR31102">
    <property type="match status" value="1"/>
</dbReference>
<keyword evidence="9" id="KW-1185">Reference proteome</keyword>
<evidence type="ECO:0000256" key="5">
    <source>
        <dbReference type="ARBA" id="ARBA00023136"/>
    </source>
</evidence>
<dbReference type="EMBL" id="JAOTOJ010000007">
    <property type="protein sequence ID" value="KAK9398756.1"/>
    <property type="molecule type" value="Genomic_DNA"/>
</dbReference>
<comment type="subcellular location">
    <subcellularLocation>
        <location evidence="1">Membrane</location>
        <topology evidence="1">Multi-pass membrane protein</topology>
    </subcellularLocation>
</comment>
<evidence type="ECO:0000313" key="9">
    <source>
        <dbReference type="Proteomes" id="UP001474421"/>
    </source>
</evidence>
<comment type="caution">
    <text evidence="8">The sequence shown here is derived from an EMBL/GenBank/DDBJ whole genome shotgun (WGS) entry which is preliminary data.</text>
</comment>
<evidence type="ECO:0000256" key="2">
    <source>
        <dbReference type="ARBA" id="ARBA00007367"/>
    </source>
</evidence>
<name>A0AAW1BAH5_CROAD</name>
<feature type="transmembrane region" description="Helical" evidence="6">
    <location>
        <begin position="470"/>
        <end position="493"/>
    </location>
</feature>
<feature type="transmembrane region" description="Helical" evidence="6">
    <location>
        <begin position="412"/>
        <end position="431"/>
    </location>
</feature>
<evidence type="ECO:0000259" key="7">
    <source>
        <dbReference type="Pfam" id="PF00999"/>
    </source>
</evidence>
<protein>
    <submittedName>
        <fullName evidence="8">SLC9B2: Mitochondrial sodium/hydrogen exchanger 9B2</fullName>
    </submittedName>
</protein>
<feature type="domain" description="Cation/H+ exchanger transmembrane" evidence="7">
    <location>
        <begin position="124"/>
        <end position="421"/>
    </location>
</feature>
<gene>
    <name evidence="8" type="ORF">NXF25_013725</name>
</gene>
<reference evidence="8 9" key="1">
    <citation type="journal article" date="2024" name="Proc. Natl. Acad. Sci. U.S.A.">
        <title>The genetic regulatory architecture and epigenomic basis for age-related changes in rattlesnake venom.</title>
        <authorList>
            <person name="Hogan M.P."/>
            <person name="Holding M.L."/>
            <person name="Nystrom G.S."/>
            <person name="Colston T.J."/>
            <person name="Bartlett D.A."/>
            <person name="Mason A.J."/>
            <person name="Ellsworth S.A."/>
            <person name="Rautsaw R.M."/>
            <person name="Lawrence K.C."/>
            <person name="Strickland J.L."/>
            <person name="He B."/>
            <person name="Fraser P."/>
            <person name="Margres M.J."/>
            <person name="Gilbert D.M."/>
            <person name="Gibbs H.L."/>
            <person name="Parkinson C.L."/>
            <person name="Rokyta D.R."/>
        </authorList>
    </citation>
    <scope>NUCLEOTIDE SEQUENCE [LARGE SCALE GENOMIC DNA]</scope>
    <source>
        <strain evidence="8">DRR0105</strain>
    </source>
</reference>
<dbReference type="PANTHER" id="PTHR31102:SF1">
    <property type="entry name" value="CATION_H+ EXCHANGER DOMAIN-CONTAINING PROTEIN"/>
    <property type="match status" value="1"/>
</dbReference>
<dbReference type="AlphaFoldDB" id="A0AAW1BAH5"/>
<feature type="transmembrane region" description="Helical" evidence="6">
    <location>
        <begin position="209"/>
        <end position="233"/>
    </location>
</feature>
<feature type="transmembrane region" description="Helical" evidence="6">
    <location>
        <begin position="181"/>
        <end position="203"/>
    </location>
</feature>
<keyword evidence="3 6" id="KW-0812">Transmembrane</keyword>
<feature type="transmembrane region" description="Helical" evidence="6">
    <location>
        <begin position="336"/>
        <end position="355"/>
    </location>
</feature>
<evidence type="ECO:0000256" key="3">
    <source>
        <dbReference type="ARBA" id="ARBA00022692"/>
    </source>
</evidence>
<feature type="transmembrane region" description="Helical" evidence="6">
    <location>
        <begin position="245"/>
        <end position="267"/>
    </location>
</feature>
<evidence type="ECO:0000256" key="6">
    <source>
        <dbReference type="SAM" id="Phobius"/>
    </source>
</evidence>
<evidence type="ECO:0000256" key="4">
    <source>
        <dbReference type="ARBA" id="ARBA00022989"/>
    </source>
</evidence>
<evidence type="ECO:0000256" key="1">
    <source>
        <dbReference type="ARBA" id="ARBA00004141"/>
    </source>
</evidence>
<dbReference type="GO" id="GO:1902600">
    <property type="term" value="P:proton transmembrane transport"/>
    <property type="evidence" value="ECO:0007669"/>
    <property type="project" value="InterPro"/>
</dbReference>
<evidence type="ECO:0000313" key="8">
    <source>
        <dbReference type="EMBL" id="KAK9398756.1"/>
    </source>
</evidence>
<dbReference type="GO" id="GO:0015297">
    <property type="term" value="F:antiporter activity"/>
    <property type="evidence" value="ECO:0007669"/>
    <property type="project" value="InterPro"/>
</dbReference>
<dbReference type="GO" id="GO:0016020">
    <property type="term" value="C:membrane"/>
    <property type="evidence" value="ECO:0007669"/>
    <property type="project" value="UniProtKB-SubCell"/>
</dbReference>
<organism evidence="8 9">
    <name type="scientific">Crotalus adamanteus</name>
    <name type="common">Eastern diamondback rattlesnake</name>
    <dbReference type="NCBI Taxonomy" id="8729"/>
    <lineage>
        <taxon>Eukaryota</taxon>
        <taxon>Metazoa</taxon>
        <taxon>Chordata</taxon>
        <taxon>Craniata</taxon>
        <taxon>Vertebrata</taxon>
        <taxon>Euteleostomi</taxon>
        <taxon>Lepidosauria</taxon>
        <taxon>Squamata</taxon>
        <taxon>Bifurcata</taxon>
        <taxon>Unidentata</taxon>
        <taxon>Episquamata</taxon>
        <taxon>Toxicofera</taxon>
        <taxon>Serpentes</taxon>
        <taxon>Colubroidea</taxon>
        <taxon>Viperidae</taxon>
        <taxon>Crotalinae</taxon>
        <taxon>Crotalus</taxon>
    </lineage>
</organism>
<dbReference type="Pfam" id="PF00999">
    <property type="entry name" value="Na_H_Exchanger"/>
    <property type="match status" value="1"/>
</dbReference>
<dbReference type="InterPro" id="IPR006153">
    <property type="entry name" value="Cation/H_exchanger_TM"/>
</dbReference>
<feature type="transmembrane region" description="Helical" evidence="6">
    <location>
        <begin position="313"/>
        <end position="330"/>
    </location>
</feature>
<comment type="similarity">
    <text evidence="2">Belongs to the monovalent cation:proton antiporter 1 (CPA1) transporter (TC 2.A.36) family.</text>
</comment>
<proteinExistence type="inferred from homology"/>
<keyword evidence="5 6" id="KW-0472">Membrane</keyword>
<feature type="transmembrane region" description="Helical" evidence="6">
    <location>
        <begin position="52"/>
        <end position="74"/>
    </location>
</feature>
<keyword evidence="4 6" id="KW-1133">Transmembrane helix</keyword>
<feature type="transmembrane region" description="Helical" evidence="6">
    <location>
        <begin position="152"/>
        <end position="169"/>
    </location>
</feature>